<accession>A0A1J1J6S5</accession>
<evidence type="ECO:0000256" key="1">
    <source>
        <dbReference type="ARBA" id="ARBA00004651"/>
    </source>
</evidence>
<comment type="similarity">
    <text evidence="2">Belongs to the amino acid-polyamine-organocation (APC) superfamily. L-type amino acid transporter (LAT) (TC 2.A.3.8) family.</text>
</comment>
<proteinExistence type="inferred from homology"/>
<name>A0A1J1J6S5_9DIPT</name>
<feature type="transmembrane region" description="Helical" evidence="8">
    <location>
        <begin position="71"/>
        <end position="95"/>
    </location>
</feature>
<dbReference type="Gene3D" id="1.20.1740.10">
    <property type="entry name" value="Amino acid/polyamine transporter I"/>
    <property type="match status" value="1"/>
</dbReference>
<feature type="transmembrane region" description="Helical" evidence="8">
    <location>
        <begin position="159"/>
        <end position="179"/>
    </location>
</feature>
<dbReference type="OrthoDB" id="3257095at2759"/>
<feature type="transmembrane region" description="Helical" evidence="8">
    <location>
        <begin position="107"/>
        <end position="130"/>
    </location>
</feature>
<dbReference type="Proteomes" id="UP000183832">
    <property type="component" value="Unassembled WGS sequence"/>
</dbReference>
<feature type="transmembrane region" description="Helical" evidence="8">
    <location>
        <begin position="353"/>
        <end position="377"/>
    </location>
</feature>
<dbReference type="InterPro" id="IPR002293">
    <property type="entry name" value="AA/rel_permease1"/>
</dbReference>
<evidence type="ECO:0000256" key="3">
    <source>
        <dbReference type="ARBA" id="ARBA00022448"/>
    </source>
</evidence>
<dbReference type="InterPro" id="IPR050598">
    <property type="entry name" value="AminoAcid_Transporter"/>
</dbReference>
<dbReference type="PANTHER" id="PTHR11785:SF240">
    <property type="entry name" value="LD25378P"/>
    <property type="match status" value="1"/>
</dbReference>
<evidence type="ECO:0000256" key="8">
    <source>
        <dbReference type="SAM" id="Phobius"/>
    </source>
</evidence>
<feature type="transmembrane region" description="Helical" evidence="8">
    <location>
        <begin position="191"/>
        <end position="209"/>
    </location>
</feature>
<evidence type="ECO:0000313" key="9">
    <source>
        <dbReference type="EMBL" id="CRL07182.1"/>
    </source>
</evidence>
<evidence type="ECO:0000256" key="4">
    <source>
        <dbReference type="ARBA" id="ARBA00022475"/>
    </source>
</evidence>
<comment type="subcellular location">
    <subcellularLocation>
        <location evidence="1">Cell membrane</location>
        <topology evidence="1">Multi-pass membrane protein</topology>
    </subcellularLocation>
</comment>
<feature type="transmembrane region" description="Helical" evidence="8">
    <location>
        <begin position="445"/>
        <end position="464"/>
    </location>
</feature>
<feature type="transmembrane region" description="Helical" evidence="8">
    <location>
        <begin position="229"/>
        <end position="247"/>
    </location>
</feature>
<keyword evidence="3" id="KW-0813">Transport</keyword>
<keyword evidence="5 8" id="KW-0812">Transmembrane</keyword>
<keyword evidence="4" id="KW-1003">Cell membrane</keyword>
<dbReference type="GO" id="GO:0005886">
    <property type="term" value="C:plasma membrane"/>
    <property type="evidence" value="ECO:0007669"/>
    <property type="project" value="UniProtKB-SubCell"/>
</dbReference>
<feature type="transmembrane region" description="Helical" evidence="8">
    <location>
        <begin position="309"/>
        <end position="332"/>
    </location>
</feature>
<sequence length="496" mass="54053">MTKVSIGDEMAPRAGFTHSESASKTSIETHEGVVMKKQISLLDGVAIIVGVIVGSGIFVSPKGVLLHSQSIGLSLIVWILSGALSMVGALCYAELGTMIPKSGGDYAYISVAFGPLPAFLYLWVALLILVPTGNAITALTFAQYLLKPNWPACDPPYEAVTLVACLVTCVLTAINCYNVKWVTSVTDFFTATKIFALLVIFATGAWYLISGHTELLESPFDNSTTSPGHIALAFYNGLFSYSGWNYLNFVTEELKNPYKNLPRAICISIPLVTIIYVCTNVAYFAVLPVNDIQASLAVAVTFGDKMMGMFAWLMPLFVACSTFGSLNGAIFASSRLFFVGARNGHLPAAISLVNIKCLTPIPSIIFMCLITIILLFIPDVYALINYVSFVEALFILMSISGLLYLRIKQPNAKRPIKVKLIFPIIFLVTCSFLVISSCYVSPVEVGVGCLVIISGIPVYYATIYRPIDWLTRWSATFNTFCGKLFLCMPNQEEKTD</sequence>
<keyword evidence="6 8" id="KW-1133">Transmembrane helix</keyword>
<dbReference type="GO" id="GO:0015179">
    <property type="term" value="F:L-amino acid transmembrane transporter activity"/>
    <property type="evidence" value="ECO:0007669"/>
    <property type="project" value="TreeGrafter"/>
</dbReference>
<evidence type="ECO:0000256" key="7">
    <source>
        <dbReference type="ARBA" id="ARBA00023136"/>
    </source>
</evidence>
<keyword evidence="10" id="KW-1185">Reference proteome</keyword>
<feature type="transmembrane region" description="Helical" evidence="8">
    <location>
        <begin position="418"/>
        <end position="439"/>
    </location>
</feature>
<dbReference type="PIRSF" id="PIRSF006060">
    <property type="entry name" value="AA_transporter"/>
    <property type="match status" value="1"/>
</dbReference>
<feature type="transmembrane region" description="Helical" evidence="8">
    <location>
        <begin position="267"/>
        <end position="289"/>
    </location>
</feature>
<reference evidence="9 10" key="1">
    <citation type="submission" date="2015-04" db="EMBL/GenBank/DDBJ databases">
        <authorList>
            <person name="Syromyatnikov M.Y."/>
            <person name="Popov V.N."/>
        </authorList>
    </citation>
    <scope>NUCLEOTIDE SEQUENCE [LARGE SCALE GENOMIC DNA]</scope>
</reference>
<evidence type="ECO:0000256" key="6">
    <source>
        <dbReference type="ARBA" id="ARBA00022989"/>
    </source>
</evidence>
<evidence type="ECO:0000313" key="10">
    <source>
        <dbReference type="Proteomes" id="UP000183832"/>
    </source>
</evidence>
<dbReference type="STRING" id="568069.A0A1J1J6S5"/>
<dbReference type="EMBL" id="CVRI01000070">
    <property type="protein sequence ID" value="CRL07182.1"/>
    <property type="molecule type" value="Genomic_DNA"/>
</dbReference>
<dbReference type="AlphaFoldDB" id="A0A1J1J6S5"/>
<dbReference type="Pfam" id="PF13520">
    <property type="entry name" value="AA_permease_2"/>
    <property type="match status" value="1"/>
</dbReference>
<dbReference type="FunFam" id="1.20.1740.10:FF:000003">
    <property type="entry name" value="Y+L amino acid transporter 1 isoform X1"/>
    <property type="match status" value="1"/>
</dbReference>
<feature type="transmembrane region" description="Helical" evidence="8">
    <location>
        <begin position="39"/>
        <end position="59"/>
    </location>
</feature>
<keyword evidence="7 8" id="KW-0472">Membrane</keyword>
<organism evidence="9 10">
    <name type="scientific">Clunio marinus</name>
    <dbReference type="NCBI Taxonomy" id="568069"/>
    <lineage>
        <taxon>Eukaryota</taxon>
        <taxon>Metazoa</taxon>
        <taxon>Ecdysozoa</taxon>
        <taxon>Arthropoda</taxon>
        <taxon>Hexapoda</taxon>
        <taxon>Insecta</taxon>
        <taxon>Pterygota</taxon>
        <taxon>Neoptera</taxon>
        <taxon>Endopterygota</taxon>
        <taxon>Diptera</taxon>
        <taxon>Nematocera</taxon>
        <taxon>Chironomoidea</taxon>
        <taxon>Chironomidae</taxon>
        <taxon>Clunio</taxon>
    </lineage>
</organism>
<feature type="transmembrane region" description="Helical" evidence="8">
    <location>
        <begin position="383"/>
        <end position="406"/>
    </location>
</feature>
<evidence type="ECO:0000256" key="5">
    <source>
        <dbReference type="ARBA" id="ARBA00022692"/>
    </source>
</evidence>
<evidence type="ECO:0000256" key="2">
    <source>
        <dbReference type="ARBA" id="ARBA00007040"/>
    </source>
</evidence>
<gene>
    <name evidence="9" type="ORF">CLUMA_CG020167</name>
</gene>
<dbReference type="PANTHER" id="PTHR11785">
    <property type="entry name" value="AMINO ACID TRANSPORTER"/>
    <property type="match status" value="1"/>
</dbReference>
<protein>
    <submittedName>
        <fullName evidence="9">CLUMA_CG020167, isoform A</fullName>
    </submittedName>
</protein>